<reference evidence="2" key="1">
    <citation type="submission" date="2014-09" db="EMBL/GenBank/DDBJ databases">
        <authorList>
            <person name="Magalhaes I.L.F."/>
            <person name="Oliveira U."/>
            <person name="Santos F.R."/>
            <person name="Vidigal T.H.D.A."/>
            <person name="Brescovit A.D."/>
            <person name="Santos A.J."/>
        </authorList>
    </citation>
    <scope>NUCLEOTIDE SEQUENCE</scope>
    <source>
        <tissue evidence="2">Shoot tissue taken approximately 20 cm above the soil surface</tissue>
    </source>
</reference>
<feature type="region of interest" description="Disordered" evidence="1">
    <location>
        <begin position="1"/>
        <end position="29"/>
    </location>
</feature>
<sequence>MPPSAALPAAHQQENSPQPKQKRIEEDPGDIKSALRALTRKGPVRTHTL</sequence>
<name>A0A0A9G3U6_ARUDO</name>
<dbReference type="EMBL" id="GBRH01179792">
    <property type="protein sequence ID" value="JAE18104.1"/>
    <property type="molecule type" value="Transcribed_RNA"/>
</dbReference>
<dbReference type="AlphaFoldDB" id="A0A0A9G3U6"/>
<evidence type="ECO:0000313" key="2">
    <source>
        <dbReference type="EMBL" id="JAE18104.1"/>
    </source>
</evidence>
<evidence type="ECO:0000256" key="1">
    <source>
        <dbReference type="SAM" id="MobiDB-lite"/>
    </source>
</evidence>
<accession>A0A0A9G3U6</accession>
<reference evidence="2" key="2">
    <citation type="journal article" date="2015" name="Data Brief">
        <title>Shoot transcriptome of the giant reed, Arundo donax.</title>
        <authorList>
            <person name="Barrero R.A."/>
            <person name="Guerrero F.D."/>
            <person name="Moolhuijzen P."/>
            <person name="Goolsby J.A."/>
            <person name="Tidwell J."/>
            <person name="Bellgard S.E."/>
            <person name="Bellgard M.I."/>
        </authorList>
    </citation>
    <scope>NUCLEOTIDE SEQUENCE</scope>
    <source>
        <tissue evidence="2">Shoot tissue taken approximately 20 cm above the soil surface</tissue>
    </source>
</reference>
<proteinExistence type="predicted"/>
<protein>
    <submittedName>
        <fullName evidence="2">Uncharacterized protein</fullName>
    </submittedName>
</protein>
<organism evidence="2">
    <name type="scientific">Arundo donax</name>
    <name type="common">Giant reed</name>
    <name type="synonym">Donax arundinaceus</name>
    <dbReference type="NCBI Taxonomy" id="35708"/>
    <lineage>
        <taxon>Eukaryota</taxon>
        <taxon>Viridiplantae</taxon>
        <taxon>Streptophyta</taxon>
        <taxon>Embryophyta</taxon>
        <taxon>Tracheophyta</taxon>
        <taxon>Spermatophyta</taxon>
        <taxon>Magnoliopsida</taxon>
        <taxon>Liliopsida</taxon>
        <taxon>Poales</taxon>
        <taxon>Poaceae</taxon>
        <taxon>PACMAD clade</taxon>
        <taxon>Arundinoideae</taxon>
        <taxon>Arundineae</taxon>
        <taxon>Arundo</taxon>
    </lineage>
</organism>